<keyword evidence="3" id="KW-1185">Reference proteome</keyword>
<evidence type="ECO:0000256" key="1">
    <source>
        <dbReference type="SAM" id="MobiDB-lite"/>
    </source>
</evidence>
<evidence type="ECO:0008006" key="4">
    <source>
        <dbReference type="Google" id="ProtNLM"/>
    </source>
</evidence>
<reference evidence="2" key="3">
    <citation type="submission" date="2025-09" db="UniProtKB">
        <authorList>
            <consortium name="Ensembl"/>
        </authorList>
    </citation>
    <scope>IDENTIFICATION</scope>
</reference>
<dbReference type="InterPro" id="IPR012677">
    <property type="entry name" value="Nucleotide-bd_a/b_plait_sf"/>
</dbReference>
<evidence type="ECO:0000313" key="2">
    <source>
        <dbReference type="Ensembl" id="ENSGWIP00000046567.1"/>
    </source>
</evidence>
<dbReference type="SUPFAM" id="SSF54928">
    <property type="entry name" value="RNA-binding domain, RBD"/>
    <property type="match status" value="1"/>
</dbReference>
<feature type="region of interest" description="Disordered" evidence="1">
    <location>
        <begin position="1"/>
        <end position="42"/>
    </location>
</feature>
<accession>A0A8C5HLN9</accession>
<organism evidence="2 3">
    <name type="scientific">Gouania willdenowi</name>
    <name type="common">Blunt-snouted clingfish</name>
    <name type="synonym">Lepadogaster willdenowi</name>
    <dbReference type="NCBI Taxonomy" id="441366"/>
    <lineage>
        <taxon>Eukaryota</taxon>
        <taxon>Metazoa</taxon>
        <taxon>Chordata</taxon>
        <taxon>Craniata</taxon>
        <taxon>Vertebrata</taxon>
        <taxon>Euteleostomi</taxon>
        <taxon>Actinopterygii</taxon>
        <taxon>Neopterygii</taxon>
        <taxon>Teleostei</taxon>
        <taxon>Neoteleostei</taxon>
        <taxon>Acanthomorphata</taxon>
        <taxon>Ovalentaria</taxon>
        <taxon>Blenniimorphae</taxon>
        <taxon>Blenniiformes</taxon>
        <taxon>Gobiesocoidei</taxon>
        <taxon>Gobiesocidae</taxon>
        <taxon>Gobiesocinae</taxon>
        <taxon>Gouania</taxon>
    </lineage>
</organism>
<dbReference type="GO" id="GO:0003676">
    <property type="term" value="F:nucleic acid binding"/>
    <property type="evidence" value="ECO:0007669"/>
    <property type="project" value="InterPro"/>
</dbReference>
<protein>
    <recommendedName>
        <fullName evidence="4">RRM domain-containing protein</fullName>
    </recommendedName>
</protein>
<name>A0A8C5HLN9_GOUWI</name>
<evidence type="ECO:0000313" key="3">
    <source>
        <dbReference type="Proteomes" id="UP000694680"/>
    </source>
</evidence>
<dbReference type="AlphaFoldDB" id="A0A8C5HLN9"/>
<reference evidence="2" key="1">
    <citation type="submission" date="2020-06" db="EMBL/GenBank/DDBJ databases">
        <authorList>
            <consortium name="Wellcome Sanger Institute Data Sharing"/>
        </authorList>
    </citation>
    <scope>NUCLEOTIDE SEQUENCE [LARGE SCALE GENOMIC DNA]</scope>
</reference>
<dbReference type="Ensembl" id="ENSGWIT00000050393.1">
    <property type="protein sequence ID" value="ENSGWIP00000046567.1"/>
    <property type="gene ID" value="ENSGWIG00000022979.1"/>
</dbReference>
<sequence length="104" mass="11253">MLTGSHGNSKDEVTMPNNSTVVNRGPRPVLEGQSGKSEGPRMVCYPDAHQLFVGNIPHDVKKTELMEFFEWFGTSTLRGRSQRPPTRGGGTNKPSFGSGHAVVA</sequence>
<dbReference type="Gene3D" id="3.30.70.330">
    <property type="match status" value="1"/>
</dbReference>
<feature type="region of interest" description="Disordered" evidence="1">
    <location>
        <begin position="76"/>
        <end position="104"/>
    </location>
</feature>
<dbReference type="Proteomes" id="UP000694680">
    <property type="component" value="Chromosome 7"/>
</dbReference>
<proteinExistence type="predicted"/>
<dbReference type="InterPro" id="IPR035979">
    <property type="entry name" value="RBD_domain_sf"/>
</dbReference>
<reference evidence="2" key="2">
    <citation type="submission" date="2025-08" db="UniProtKB">
        <authorList>
            <consortium name="Ensembl"/>
        </authorList>
    </citation>
    <scope>IDENTIFICATION</scope>
</reference>